<comment type="caution">
    <text evidence="1">The sequence shown here is derived from an EMBL/GenBank/DDBJ whole genome shotgun (WGS) entry which is preliminary data.</text>
</comment>
<keyword evidence="2" id="KW-1185">Reference proteome</keyword>
<evidence type="ECO:0000313" key="2">
    <source>
        <dbReference type="Proteomes" id="UP000287872"/>
    </source>
</evidence>
<accession>A0A401UQC2</accession>
<sequence>MKIEDNRVIKKEQANIGDILVTEKGGKYLLVQNMCGECEYPIALLNINTDNIEMITTRTIFCVGKSLSDDYIKEIIPKNKIKIIIE</sequence>
<name>A0A401UQC2_9CLOT</name>
<organism evidence="1 2">
    <name type="scientific">Clostridium tagluense</name>
    <dbReference type="NCBI Taxonomy" id="360422"/>
    <lineage>
        <taxon>Bacteria</taxon>
        <taxon>Bacillati</taxon>
        <taxon>Bacillota</taxon>
        <taxon>Clostridia</taxon>
        <taxon>Eubacteriales</taxon>
        <taxon>Clostridiaceae</taxon>
        <taxon>Clostridium</taxon>
    </lineage>
</organism>
<evidence type="ECO:0000313" key="1">
    <source>
        <dbReference type="EMBL" id="GCD11724.1"/>
    </source>
</evidence>
<dbReference type="Proteomes" id="UP000287872">
    <property type="component" value="Unassembled WGS sequence"/>
</dbReference>
<dbReference type="AlphaFoldDB" id="A0A401UQC2"/>
<proteinExistence type="predicted"/>
<dbReference type="EMBL" id="BHYK01000021">
    <property type="protein sequence ID" value="GCD11724.1"/>
    <property type="molecule type" value="Genomic_DNA"/>
</dbReference>
<gene>
    <name evidence="1" type="ORF">Ctaglu_33470</name>
</gene>
<protein>
    <submittedName>
        <fullName evidence="1">Uncharacterized protein</fullName>
    </submittedName>
</protein>
<dbReference type="RefSeq" id="WP_125003803.1">
    <property type="nucleotide sequence ID" value="NZ_BHYK01000021.1"/>
</dbReference>
<reference evidence="1 2" key="1">
    <citation type="submission" date="2018-11" db="EMBL/GenBank/DDBJ databases">
        <title>Genome sequencing and assembly of Clostridium tagluense strain A121.</title>
        <authorList>
            <person name="Murakami T."/>
            <person name="Segawa T."/>
            <person name="Shcherbakova V.A."/>
            <person name="Mori H."/>
            <person name="Yoshimura Y."/>
        </authorList>
    </citation>
    <scope>NUCLEOTIDE SEQUENCE [LARGE SCALE GENOMIC DNA]</scope>
    <source>
        <strain evidence="1 2">A121</strain>
    </source>
</reference>